<evidence type="ECO:0000256" key="2">
    <source>
        <dbReference type="ARBA" id="ARBA00022829"/>
    </source>
</evidence>
<dbReference type="Gene3D" id="3.90.1530.30">
    <property type="match status" value="1"/>
</dbReference>
<dbReference type="SUPFAM" id="SSF109709">
    <property type="entry name" value="KorB DNA-binding domain-like"/>
    <property type="match status" value="1"/>
</dbReference>
<dbReference type="InterPro" id="IPR004437">
    <property type="entry name" value="ParB/RepB/Spo0J"/>
</dbReference>
<proteinExistence type="inferred from homology"/>
<dbReference type="Proteomes" id="UP000005324">
    <property type="component" value="Unassembled WGS sequence"/>
</dbReference>
<dbReference type="InterPro" id="IPR041468">
    <property type="entry name" value="HTH_ParB/Spo0J"/>
</dbReference>
<dbReference type="SMART" id="SM00470">
    <property type="entry name" value="ParB"/>
    <property type="match status" value="1"/>
</dbReference>
<dbReference type="PANTHER" id="PTHR33375">
    <property type="entry name" value="CHROMOSOME-PARTITIONING PROTEIN PARB-RELATED"/>
    <property type="match status" value="1"/>
</dbReference>
<feature type="region of interest" description="Disordered" evidence="3">
    <location>
        <begin position="225"/>
        <end position="248"/>
    </location>
</feature>
<dbReference type="InterPro" id="IPR036086">
    <property type="entry name" value="ParB/Sulfiredoxin_sf"/>
</dbReference>
<keyword evidence="6" id="KW-1185">Reference proteome</keyword>
<dbReference type="GO" id="GO:0005694">
    <property type="term" value="C:chromosome"/>
    <property type="evidence" value="ECO:0007669"/>
    <property type="project" value="TreeGrafter"/>
</dbReference>
<reference evidence="5 6" key="1">
    <citation type="submission" date="2010-04" db="EMBL/GenBank/DDBJ databases">
        <authorList>
            <person name="Qin X."/>
            <person name="Bachman B."/>
            <person name="Battles P."/>
            <person name="Bell A."/>
            <person name="Bess C."/>
            <person name="Bickham C."/>
            <person name="Chaboub L."/>
            <person name="Chen D."/>
            <person name="Coyle M."/>
            <person name="Deiros D.R."/>
            <person name="Dinh H."/>
            <person name="Forbes L."/>
            <person name="Fowler G."/>
            <person name="Francisco L."/>
            <person name="Fu Q."/>
            <person name="Gubbala S."/>
            <person name="Hale W."/>
            <person name="Han Y."/>
            <person name="Hemphill L."/>
            <person name="Highlander S.K."/>
            <person name="Hirani K."/>
            <person name="Hogues M."/>
            <person name="Jackson L."/>
            <person name="Jakkamsetti A."/>
            <person name="Javaid M."/>
            <person name="Jiang H."/>
            <person name="Korchina V."/>
            <person name="Kovar C."/>
            <person name="Lara F."/>
            <person name="Lee S."/>
            <person name="Mata R."/>
            <person name="Mathew T."/>
            <person name="Moen C."/>
            <person name="Morales K."/>
            <person name="Munidasa M."/>
            <person name="Nazareth L."/>
            <person name="Ngo R."/>
            <person name="Nguyen L."/>
            <person name="Okwuonu G."/>
            <person name="Ongeri F."/>
            <person name="Patil S."/>
            <person name="Petrosino J."/>
            <person name="Pham C."/>
            <person name="Pham P."/>
            <person name="Pu L.-L."/>
            <person name="Puazo M."/>
            <person name="Raj R."/>
            <person name="Reid J."/>
            <person name="Rouhana J."/>
            <person name="Saada N."/>
            <person name="Shang Y."/>
            <person name="Simmons D."/>
            <person name="Thornton R."/>
            <person name="Warren J."/>
            <person name="Weissenberger G."/>
            <person name="Zhang J."/>
            <person name="Zhang L."/>
            <person name="Zhou C."/>
            <person name="Zhu D."/>
            <person name="Muzny D."/>
            <person name="Worley K."/>
            <person name="Gibbs R."/>
        </authorList>
    </citation>
    <scope>NUCLEOTIDE SEQUENCE [LARGE SCALE GENOMIC DNA]</scope>
    <source>
        <strain evidence="5 6">ATCC 49957</strain>
    </source>
</reference>
<accession>D5RG13</accession>
<dbReference type="PANTHER" id="PTHR33375:SF1">
    <property type="entry name" value="CHROMOSOME-PARTITIONING PROTEIN PARB-RELATED"/>
    <property type="match status" value="1"/>
</dbReference>
<dbReference type="NCBIfam" id="TIGR00180">
    <property type="entry name" value="parB_part"/>
    <property type="match status" value="1"/>
</dbReference>
<dbReference type="HOGENOM" id="CLU_023853_0_1_5"/>
<evidence type="ECO:0000313" key="6">
    <source>
        <dbReference type="Proteomes" id="UP000005324"/>
    </source>
</evidence>
<feature type="domain" description="ParB-like N-terminal" evidence="4">
    <location>
        <begin position="38"/>
        <end position="127"/>
    </location>
</feature>
<dbReference type="Pfam" id="PF17762">
    <property type="entry name" value="HTH_ParB"/>
    <property type="match status" value="1"/>
</dbReference>
<comment type="caution">
    <text evidence="5">The sequence shown here is derived from an EMBL/GenBank/DDBJ whole genome shotgun (WGS) entry which is preliminary data.</text>
</comment>
<dbReference type="Gene3D" id="1.10.10.2830">
    <property type="match status" value="1"/>
</dbReference>
<evidence type="ECO:0000259" key="4">
    <source>
        <dbReference type="SMART" id="SM00470"/>
    </source>
</evidence>
<dbReference type="AlphaFoldDB" id="D5RG13"/>
<evidence type="ECO:0000313" key="5">
    <source>
        <dbReference type="EMBL" id="EFH13757.1"/>
    </source>
</evidence>
<dbReference type="OrthoDB" id="9802051at2"/>
<evidence type="ECO:0000256" key="1">
    <source>
        <dbReference type="ARBA" id="ARBA00006295"/>
    </source>
</evidence>
<dbReference type="InterPro" id="IPR050336">
    <property type="entry name" value="Chromosome_partition/occlusion"/>
</dbReference>
<evidence type="ECO:0000256" key="3">
    <source>
        <dbReference type="SAM" id="MobiDB-lite"/>
    </source>
</evidence>
<dbReference type="InterPro" id="IPR003115">
    <property type="entry name" value="ParB_N"/>
</dbReference>
<protein>
    <submittedName>
        <fullName evidence="5">ParB-like protein</fullName>
    </submittedName>
</protein>
<organism evidence="5 6">
    <name type="scientific">Pseudoroseomonas cervicalis ATCC 49957</name>
    <dbReference type="NCBI Taxonomy" id="525371"/>
    <lineage>
        <taxon>Bacteria</taxon>
        <taxon>Pseudomonadati</taxon>
        <taxon>Pseudomonadota</taxon>
        <taxon>Alphaproteobacteria</taxon>
        <taxon>Acetobacterales</taxon>
        <taxon>Roseomonadaceae</taxon>
        <taxon>Roseomonas</taxon>
    </lineage>
</organism>
<feature type="compositionally biased region" description="Pro residues" evidence="3">
    <location>
        <begin position="229"/>
        <end position="245"/>
    </location>
</feature>
<gene>
    <name evidence="5" type="primary">spo0J</name>
    <name evidence="5" type="ORF">HMPREF0731_0022</name>
</gene>
<dbReference type="GO" id="GO:0007059">
    <property type="term" value="P:chromosome segregation"/>
    <property type="evidence" value="ECO:0007669"/>
    <property type="project" value="UniProtKB-KW"/>
</dbReference>
<dbReference type="GO" id="GO:0003677">
    <property type="term" value="F:DNA binding"/>
    <property type="evidence" value="ECO:0007669"/>
    <property type="project" value="InterPro"/>
</dbReference>
<name>D5RG13_9PROT</name>
<keyword evidence="2" id="KW-0159">Chromosome partition</keyword>
<dbReference type="SUPFAM" id="SSF110849">
    <property type="entry name" value="ParB/Sulfiredoxin"/>
    <property type="match status" value="1"/>
</dbReference>
<dbReference type="RefSeq" id="WP_007005646.1">
    <property type="nucleotide sequence ID" value="NZ_GG770784.1"/>
</dbReference>
<dbReference type="EMBL" id="ADVL01000010">
    <property type="protein sequence ID" value="EFH13757.1"/>
    <property type="molecule type" value="Genomic_DNA"/>
</dbReference>
<sequence>MSRPRNRPASPVLGAAMSVIGAAAEGLVPQDSRFRHSFEAPLERIHPDPDQPRKHFDAAEIAALAATMAAEGQLQPVLLRRHPERRGEWILVAGERRYRAAKHNGWSSLLAIEHEGDAALAALLENLQRQDLTPEEEARGVQRLLATRGMTQVAASALLGRSTAEISATLRLLTLPEDFLARASTLPRNLLVELARLEAGPLREKLLRQAEAGTLTVRGLRAARSAPALPDPAPEPDVPPPPAPRLSPALFDRLEAALEQRQAEGGPLGPAERRRLLALRQRIEALLDAVESV</sequence>
<comment type="similarity">
    <text evidence="1">Belongs to the ParB family.</text>
</comment>
<dbReference type="Pfam" id="PF02195">
    <property type="entry name" value="ParB_N"/>
    <property type="match status" value="1"/>
</dbReference>